<evidence type="ECO:0000313" key="1">
    <source>
        <dbReference type="EMBL" id="PZD70648.1"/>
    </source>
</evidence>
<accession>A0A2W1J982</accession>
<gene>
    <name evidence="1" type="ORF">C1752_10369</name>
</gene>
<keyword evidence="2" id="KW-1185">Reference proteome</keyword>
<comment type="caution">
    <text evidence="1">The sequence shown here is derived from an EMBL/GenBank/DDBJ whole genome shotgun (WGS) entry which is preliminary data.</text>
</comment>
<name>A0A2W1J982_9CYAN</name>
<proteinExistence type="predicted"/>
<dbReference type="AlphaFoldDB" id="A0A2W1J982"/>
<reference evidence="1 2" key="1">
    <citation type="journal article" date="2018" name="Sci. Rep.">
        <title>A novel species of the marine cyanobacterium Acaryochloris with a unique pigment content and lifestyle.</title>
        <authorList>
            <person name="Partensky F."/>
            <person name="Six C."/>
            <person name="Ratin M."/>
            <person name="Garczarek L."/>
            <person name="Vaulot D."/>
            <person name="Probert I."/>
            <person name="Calteau A."/>
            <person name="Gourvil P."/>
            <person name="Marie D."/>
            <person name="Grebert T."/>
            <person name="Bouchier C."/>
            <person name="Le Panse S."/>
            <person name="Gachenot M."/>
            <person name="Rodriguez F."/>
            <person name="Garrido J.L."/>
        </authorList>
    </citation>
    <scope>NUCLEOTIDE SEQUENCE [LARGE SCALE GENOMIC DNA]</scope>
    <source>
        <strain evidence="1 2">RCC1774</strain>
    </source>
</reference>
<dbReference type="RefSeq" id="WP_199464521.1">
    <property type="nucleotide sequence ID" value="NZ_CAWNWM010000031.1"/>
</dbReference>
<protein>
    <submittedName>
        <fullName evidence="1">Uncharacterized protein</fullName>
    </submittedName>
</protein>
<dbReference type="EMBL" id="PQWO01000031">
    <property type="protein sequence ID" value="PZD70648.1"/>
    <property type="molecule type" value="Genomic_DNA"/>
</dbReference>
<dbReference type="Proteomes" id="UP000248857">
    <property type="component" value="Unassembled WGS sequence"/>
</dbReference>
<sequence length="82" mass="9347">MNAQVRLIHVSTFPDWIVWVSYSDADEYRCWVRTPEGAALHDGERYASEEAALEAGQIFVYSSLEPEIAGEWLGRQNWSDGL</sequence>
<organism evidence="1 2">
    <name type="scientific">Acaryochloris thomasi RCC1774</name>
    <dbReference type="NCBI Taxonomy" id="1764569"/>
    <lineage>
        <taxon>Bacteria</taxon>
        <taxon>Bacillati</taxon>
        <taxon>Cyanobacteriota</taxon>
        <taxon>Cyanophyceae</taxon>
        <taxon>Acaryochloridales</taxon>
        <taxon>Acaryochloridaceae</taxon>
        <taxon>Acaryochloris</taxon>
        <taxon>Acaryochloris thomasi</taxon>
    </lineage>
</organism>
<evidence type="ECO:0000313" key="2">
    <source>
        <dbReference type="Proteomes" id="UP000248857"/>
    </source>
</evidence>